<feature type="region of interest" description="Disordered" evidence="1">
    <location>
        <begin position="164"/>
        <end position="211"/>
    </location>
</feature>
<dbReference type="RefSeq" id="XP_007405756.1">
    <property type="nucleotide sequence ID" value="XM_007405694.1"/>
</dbReference>
<dbReference type="Proteomes" id="UP000001072">
    <property type="component" value="Unassembled WGS sequence"/>
</dbReference>
<keyword evidence="3" id="KW-1185">Reference proteome</keyword>
<gene>
    <name evidence="2" type="ORF">MELLADRAFT_102815</name>
</gene>
<evidence type="ECO:0000313" key="2">
    <source>
        <dbReference type="EMBL" id="EGG11154.1"/>
    </source>
</evidence>
<feature type="compositionally biased region" description="Polar residues" evidence="1">
    <location>
        <begin position="166"/>
        <end position="177"/>
    </location>
</feature>
<dbReference type="HOGENOM" id="CLU_061421_0_0_1"/>
<evidence type="ECO:0000313" key="3">
    <source>
        <dbReference type="Proteomes" id="UP000001072"/>
    </source>
</evidence>
<name>F4R9G9_MELLP</name>
<protein>
    <submittedName>
        <fullName evidence="2">Uncharacterized protein</fullName>
    </submittedName>
</protein>
<accession>F4R9G9</accession>
<sequence>MGSSDESEDDFVLDPLLNVPEIPKSVDTIDPIEMICQFMTKHQTNTKKFLIAYLRSTNESIVRRKKQWGSVKRGWQTTEEVLDAVDELVNQKPECRQKWNDWVLKKAKVIVASQSTPPQSLFINTNKIDTGLFDHDSDIKRETAVVAGMGFLHSLITHKLEHEYNSSRASRNQSGRQTVIYEGSNPESDSESDVDSDFDTSCNSGAHESHAIASRQQTVGDYVYHKSKDRVENIKNRFKTAKLVTIKKKIKAAGAFWVFLCIDNLDMMERVHSRRIDATSKTYHGTWGYVHFVNPELLTGLDPSLCTLPVLQKILKDDCERPVDSGELLRSKETVENPINLSIEEFQNAVDNVFVTYFSGRALRKAREELDGNQERLLLRI</sequence>
<feature type="compositionally biased region" description="Acidic residues" evidence="1">
    <location>
        <begin position="188"/>
        <end position="198"/>
    </location>
</feature>
<dbReference type="VEuPathDB" id="FungiDB:MELLADRAFT_102815"/>
<dbReference type="KEGG" id="mlr:MELLADRAFT_102815"/>
<reference evidence="3" key="1">
    <citation type="journal article" date="2011" name="Proc. Natl. Acad. Sci. U.S.A.">
        <title>Obligate biotrophy features unraveled by the genomic analysis of rust fungi.</title>
        <authorList>
            <person name="Duplessis S."/>
            <person name="Cuomo C.A."/>
            <person name="Lin Y.-C."/>
            <person name="Aerts A."/>
            <person name="Tisserant E."/>
            <person name="Veneault-Fourrey C."/>
            <person name="Joly D.L."/>
            <person name="Hacquard S."/>
            <person name="Amselem J."/>
            <person name="Cantarel B.L."/>
            <person name="Chiu R."/>
            <person name="Coutinho P.M."/>
            <person name="Feau N."/>
            <person name="Field M."/>
            <person name="Frey P."/>
            <person name="Gelhaye E."/>
            <person name="Goldberg J."/>
            <person name="Grabherr M.G."/>
            <person name="Kodira C.D."/>
            <person name="Kohler A."/>
            <person name="Kuees U."/>
            <person name="Lindquist E.A."/>
            <person name="Lucas S.M."/>
            <person name="Mago R."/>
            <person name="Mauceli E."/>
            <person name="Morin E."/>
            <person name="Murat C."/>
            <person name="Pangilinan J.L."/>
            <person name="Park R."/>
            <person name="Pearson M."/>
            <person name="Quesneville H."/>
            <person name="Rouhier N."/>
            <person name="Sakthikumar S."/>
            <person name="Salamov A.A."/>
            <person name="Schmutz J."/>
            <person name="Selles B."/>
            <person name="Shapiro H."/>
            <person name="Tanguay P."/>
            <person name="Tuskan G.A."/>
            <person name="Henrissat B."/>
            <person name="Van de Peer Y."/>
            <person name="Rouze P."/>
            <person name="Ellis J.G."/>
            <person name="Dodds P.N."/>
            <person name="Schein J.E."/>
            <person name="Zhong S."/>
            <person name="Hamelin R.C."/>
            <person name="Grigoriev I.V."/>
            <person name="Szabo L.J."/>
            <person name="Martin F."/>
        </authorList>
    </citation>
    <scope>NUCLEOTIDE SEQUENCE [LARGE SCALE GENOMIC DNA]</scope>
    <source>
        <strain evidence="3">98AG31 / pathotype 3-4-7</strain>
    </source>
</reference>
<dbReference type="AlphaFoldDB" id="F4R9G9"/>
<dbReference type="GeneID" id="18921781"/>
<proteinExistence type="predicted"/>
<dbReference type="EMBL" id="GL883093">
    <property type="protein sequence ID" value="EGG11154.1"/>
    <property type="molecule type" value="Genomic_DNA"/>
</dbReference>
<dbReference type="InParanoid" id="F4R9G9"/>
<organism evidence="3">
    <name type="scientific">Melampsora larici-populina (strain 98AG31 / pathotype 3-4-7)</name>
    <name type="common">Poplar leaf rust fungus</name>
    <dbReference type="NCBI Taxonomy" id="747676"/>
    <lineage>
        <taxon>Eukaryota</taxon>
        <taxon>Fungi</taxon>
        <taxon>Dikarya</taxon>
        <taxon>Basidiomycota</taxon>
        <taxon>Pucciniomycotina</taxon>
        <taxon>Pucciniomycetes</taxon>
        <taxon>Pucciniales</taxon>
        <taxon>Melampsoraceae</taxon>
        <taxon>Melampsora</taxon>
    </lineage>
</organism>
<evidence type="ECO:0000256" key="1">
    <source>
        <dbReference type="SAM" id="MobiDB-lite"/>
    </source>
</evidence>